<organism evidence="2 3">
    <name type="scientific">Hydnum rufescens UP504</name>
    <dbReference type="NCBI Taxonomy" id="1448309"/>
    <lineage>
        <taxon>Eukaryota</taxon>
        <taxon>Fungi</taxon>
        <taxon>Dikarya</taxon>
        <taxon>Basidiomycota</taxon>
        <taxon>Agaricomycotina</taxon>
        <taxon>Agaricomycetes</taxon>
        <taxon>Cantharellales</taxon>
        <taxon>Hydnaceae</taxon>
        <taxon>Hydnum</taxon>
    </lineage>
</organism>
<dbReference type="EMBL" id="MU128911">
    <property type="protein sequence ID" value="KAF9520507.1"/>
    <property type="molecule type" value="Genomic_DNA"/>
</dbReference>
<reference evidence="2" key="1">
    <citation type="journal article" date="2020" name="Nat. Commun.">
        <title>Large-scale genome sequencing of mycorrhizal fungi provides insights into the early evolution of symbiotic traits.</title>
        <authorList>
            <person name="Miyauchi S."/>
            <person name="Kiss E."/>
            <person name="Kuo A."/>
            <person name="Drula E."/>
            <person name="Kohler A."/>
            <person name="Sanchez-Garcia M."/>
            <person name="Morin E."/>
            <person name="Andreopoulos B."/>
            <person name="Barry K.W."/>
            <person name="Bonito G."/>
            <person name="Buee M."/>
            <person name="Carver A."/>
            <person name="Chen C."/>
            <person name="Cichocki N."/>
            <person name="Clum A."/>
            <person name="Culley D."/>
            <person name="Crous P.W."/>
            <person name="Fauchery L."/>
            <person name="Girlanda M."/>
            <person name="Hayes R.D."/>
            <person name="Keri Z."/>
            <person name="LaButti K."/>
            <person name="Lipzen A."/>
            <person name="Lombard V."/>
            <person name="Magnuson J."/>
            <person name="Maillard F."/>
            <person name="Murat C."/>
            <person name="Nolan M."/>
            <person name="Ohm R.A."/>
            <person name="Pangilinan J."/>
            <person name="Pereira M.F."/>
            <person name="Perotto S."/>
            <person name="Peter M."/>
            <person name="Pfister S."/>
            <person name="Riley R."/>
            <person name="Sitrit Y."/>
            <person name="Stielow J.B."/>
            <person name="Szollosi G."/>
            <person name="Zifcakova L."/>
            <person name="Stursova M."/>
            <person name="Spatafora J.W."/>
            <person name="Tedersoo L."/>
            <person name="Vaario L.M."/>
            <person name="Yamada A."/>
            <person name="Yan M."/>
            <person name="Wang P."/>
            <person name="Xu J."/>
            <person name="Bruns T."/>
            <person name="Baldrian P."/>
            <person name="Vilgalys R."/>
            <person name="Dunand C."/>
            <person name="Henrissat B."/>
            <person name="Grigoriev I.V."/>
            <person name="Hibbett D."/>
            <person name="Nagy L.G."/>
            <person name="Martin F.M."/>
        </authorList>
    </citation>
    <scope>NUCLEOTIDE SEQUENCE</scope>
    <source>
        <strain evidence="2">UP504</strain>
    </source>
</reference>
<sequence>MTSYPFDSLALTKYLGLPKDYTPRAESEPLQFLTLHLHSLPPHLLIQFSNILTPHQRASISLIKNRRTHGIRPGAHDAQQEREWTDAHFIGYNSPLPGHTKGGHVRKLGDLLAEYEEEREADRIRALRRERASQAAAERETQEEFDSDSEDDDDDDDGNLPPEEPESLEDAQRGFERTLRERFISGLLDSHLYDQVDYDDKWDPDSRDQEDSWFDDEEES</sequence>
<protein>
    <recommendedName>
        <fullName evidence="4">CCD97-like C-terminal domain-containing protein</fullName>
    </recommendedName>
</protein>
<feature type="compositionally biased region" description="Acidic residues" evidence="1">
    <location>
        <begin position="211"/>
        <end position="220"/>
    </location>
</feature>
<accession>A0A9P6E0F3</accession>
<evidence type="ECO:0000313" key="3">
    <source>
        <dbReference type="Proteomes" id="UP000886523"/>
    </source>
</evidence>
<feature type="compositionally biased region" description="Basic and acidic residues" evidence="1">
    <location>
        <begin position="197"/>
        <end position="210"/>
    </location>
</feature>
<dbReference type="AlphaFoldDB" id="A0A9P6E0F3"/>
<feature type="region of interest" description="Disordered" evidence="1">
    <location>
        <begin position="197"/>
        <end position="220"/>
    </location>
</feature>
<feature type="compositionally biased region" description="Acidic residues" evidence="1">
    <location>
        <begin position="143"/>
        <end position="169"/>
    </location>
</feature>
<dbReference type="OrthoDB" id="3345311at2759"/>
<proteinExistence type="predicted"/>
<comment type="caution">
    <text evidence="2">The sequence shown here is derived from an EMBL/GenBank/DDBJ whole genome shotgun (WGS) entry which is preliminary data.</text>
</comment>
<evidence type="ECO:0000313" key="2">
    <source>
        <dbReference type="EMBL" id="KAF9520507.1"/>
    </source>
</evidence>
<evidence type="ECO:0008006" key="4">
    <source>
        <dbReference type="Google" id="ProtNLM"/>
    </source>
</evidence>
<dbReference type="Proteomes" id="UP000886523">
    <property type="component" value="Unassembled WGS sequence"/>
</dbReference>
<evidence type="ECO:0000256" key="1">
    <source>
        <dbReference type="SAM" id="MobiDB-lite"/>
    </source>
</evidence>
<gene>
    <name evidence="2" type="ORF">BS47DRAFT_1374691</name>
</gene>
<feature type="compositionally biased region" description="Basic and acidic residues" evidence="1">
    <location>
        <begin position="129"/>
        <end position="142"/>
    </location>
</feature>
<keyword evidence="3" id="KW-1185">Reference proteome</keyword>
<feature type="region of interest" description="Disordered" evidence="1">
    <location>
        <begin position="129"/>
        <end position="175"/>
    </location>
</feature>
<name>A0A9P6E0F3_9AGAM</name>